<feature type="compositionally biased region" description="Basic and acidic residues" evidence="1">
    <location>
        <begin position="268"/>
        <end position="285"/>
    </location>
</feature>
<dbReference type="Proteomes" id="UP000053328">
    <property type="component" value="Unassembled WGS sequence"/>
</dbReference>
<dbReference type="GO" id="GO:0000462">
    <property type="term" value="P:maturation of SSU-rRNA from tricistronic rRNA transcript (SSU-rRNA, 5.8S rRNA, LSU-rRNA)"/>
    <property type="evidence" value="ECO:0007669"/>
    <property type="project" value="TreeGrafter"/>
</dbReference>
<evidence type="ECO:0000256" key="1">
    <source>
        <dbReference type="SAM" id="MobiDB-lite"/>
    </source>
</evidence>
<protein>
    <submittedName>
        <fullName evidence="2">Uncharacterized protein</fullName>
    </submittedName>
</protein>
<feature type="compositionally biased region" description="Basic residues" evidence="1">
    <location>
        <begin position="369"/>
        <end position="386"/>
    </location>
</feature>
<accession>A0A0D2AUQ6</accession>
<keyword evidence="3" id="KW-1185">Reference proteome</keyword>
<dbReference type="EMBL" id="KN847500">
    <property type="protein sequence ID" value="KIW10458.1"/>
    <property type="molecule type" value="Genomic_DNA"/>
</dbReference>
<dbReference type="HOGENOM" id="CLU_065858_0_0_1"/>
<evidence type="ECO:0000313" key="2">
    <source>
        <dbReference type="EMBL" id="KIW10458.1"/>
    </source>
</evidence>
<dbReference type="RefSeq" id="XP_016230674.1">
    <property type="nucleotide sequence ID" value="XM_016385730.1"/>
</dbReference>
<dbReference type="STRING" id="91928.A0A0D2AUQ6"/>
<dbReference type="AlphaFoldDB" id="A0A0D2AUQ6"/>
<proteinExistence type="predicted"/>
<organism evidence="2 3">
    <name type="scientific">Exophiala spinifera</name>
    <dbReference type="NCBI Taxonomy" id="91928"/>
    <lineage>
        <taxon>Eukaryota</taxon>
        <taxon>Fungi</taxon>
        <taxon>Dikarya</taxon>
        <taxon>Ascomycota</taxon>
        <taxon>Pezizomycotina</taxon>
        <taxon>Eurotiomycetes</taxon>
        <taxon>Chaetothyriomycetidae</taxon>
        <taxon>Chaetothyriales</taxon>
        <taxon>Herpotrichiellaceae</taxon>
        <taxon>Exophiala</taxon>
    </lineage>
</organism>
<dbReference type="PANTHER" id="PTHR13237:SF9">
    <property type="entry name" value="NEUROGUIDIN"/>
    <property type="match status" value="1"/>
</dbReference>
<dbReference type="Pfam" id="PF04000">
    <property type="entry name" value="Sas10_Utp3"/>
    <property type="match status" value="1"/>
</dbReference>
<dbReference type="VEuPathDB" id="FungiDB:PV08_11422"/>
<feature type="compositionally biased region" description="Acidic residues" evidence="1">
    <location>
        <begin position="152"/>
        <end position="168"/>
    </location>
</feature>
<dbReference type="OrthoDB" id="203440at2759"/>
<feature type="compositionally biased region" description="Polar residues" evidence="1">
    <location>
        <begin position="185"/>
        <end position="197"/>
    </location>
</feature>
<evidence type="ECO:0000313" key="3">
    <source>
        <dbReference type="Proteomes" id="UP000053328"/>
    </source>
</evidence>
<reference evidence="2 3" key="1">
    <citation type="submission" date="2015-01" db="EMBL/GenBank/DDBJ databases">
        <title>The Genome Sequence of Exophiala spinifera CBS89968.</title>
        <authorList>
            <consortium name="The Broad Institute Genomics Platform"/>
            <person name="Cuomo C."/>
            <person name="de Hoog S."/>
            <person name="Gorbushina A."/>
            <person name="Stielow B."/>
            <person name="Teixiera M."/>
            <person name="Abouelleil A."/>
            <person name="Chapman S.B."/>
            <person name="Priest M."/>
            <person name="Young S.K."/>
            <person name="Wortman J."/>
            <person name="Nusbaum C."/>
            <person name="Birren B."/>
        </authorList>
    </citation>
    <scope>NUCLEOTIDE SEQUENCE [LARGE SCALE GENOMIC DNA]</scope>
    <source>
        <strain evidence="2 3">CBS 89968</strain>
    </source>
</reference>
<dbReference type="GO" id="GO:0032040">
    <property type="term" value="C:small-subunit processome"/>
    <property type="evidence" value="ECO:0007669"/>
    <property type="project" value="TreeGrafter"/>
</dbReference>
<dbReference type="PANTHER" id="PTHR13237">
    <property type="entry name" value="SOMETHING ABOUT SILENCING PROTEIN 10-RELATED"/>
    <property type="match status" value="1"/>
</dbReference>
<sequence>MAADDSATGLLTALTSALQLATSTFPDDEAQFLPPSEGISLLDIKNDLLLSYLQNLTFLILLRLRQGDGSHGHQDVGAEVVNTLVELRVYLERGVRPLENKLKYQIDKVIRAAEESDRREANKGSTALQKKKDRSIPTTKSLNPGSDVSASESEDVESDEEADGDTDGDMAAAPRPAALQRKIDPSQTRAQSATSRAAGTGAYKPPRITPTAMPEASSTRDRSDPARKRRSQLLDEYIDEELSSAPRAQPSIGSNSTIVQHGRGAMSSRERERQKERTEYEERNFVRLPALSKAEKRKARSQGERNQRDLFGGEDWTGLGGLGDRINRTVAGRSRGESGGVLQRREKRRRDTQDGPRGDGVGIGETFEKKRKIMQQRADRKTKRKG</sequence>
<dbReference type="GeneID" id="27338505"/>
<feature type="region of interest" description="Disordered" evidence="1">
    <location>
        <begin position="114"/>
        <end position="386"/>
    </location>
</feature>
<name>A0A0D2AUQ6_9EURO</name>
<gene>
    <name evidence="2" type="ORF">PV08_11422</name>
</gene>
<dbReference type="InterPro" id="IPR007146">
    <property type="entry name" value="Sas10/Utp3/C1D"/>
</dbReference>